<dbReference type="SUPFAM" id="SSF55424">
    <property type="entry name" value="FAD/NAD-linked reductases, dimerisation (C-terminal) domain"/>
    <property type="match status" value="1"/>
</dbReference>
<keyword evidence="3" id="KW-0285">Flavoprotein</keyword>
<dbReference type="Gene3D" id="3.50.50.60">
    <property type="entry name" value="FAD/NAD(P)-binding domain"/>
    <property type="match status" value="2"/>
</dbReference>
<dbReference type="PROSITE" id="PS50206">
    <property type="entry name" value="RHODANESE_3"/>
    <property type="match status" value="1"/>
</dbReference>
<dbReference type="InterPro" id="IPR023753">
    <property type="entry name" value="FAD/NAD-binding_dom"/>
</dbReference>
<dbReference type="Proteomes" id="UP000297597">
    <property type="component" value="Unassembled WGS sequence"/>
</dbReference>
<dbReference type="PRINTS" id="PR00368">
    <property type="entry name" value="FADPNR"/>
</dbReference>
<accession>A0A4Y7RDM3</accession>
<organism evidence="8 9">
    <name type="scientific">Pelotomaculum propionicicum</name>
    <dbReference type="NCBI Taxonomy" id="258475"/>
    <lineage>
        <taxon>Bacteria</taxon>
        <taxon>Bacillati</taxon>
        <taxon>Bacillota</taxon>
        <taxon>Clostridia</taxon>
        <taxon>Eubacteriales</taxon>
        <taxon>Desulfotomaculaceae</taxon>
        <taxon>Pelotomaculum</taxon>
    </lineage>
</organism>
<dbReference type="OrthoDB" id="9802028at2"/>
<keyword evidence="8" id="KW-0575">Peroxidase</keyword>
<dbReference type="Pfam" id="PF00581">
    <property type="entry name" value="Rhodanese"/>
    <property type="match status" value="1"/>
</dbReference>
<dbReference type="PANTHER" id="PTHR43429">
    <property type="entry name" value="PYRIDINE NUCLEOTIDE-DISULFIDE OXIDOREDUCTASE DOMAIN-CONTAINING"/>
    <property type="match status" value="1"/>
</dbReference>
<dbReference type="SUPFAM" id="SSF51905">
    <property type="entry name" value="FAD/NAD(P)-binding domain"/>
    <property type="match status" value="1"/>
</dbReference>
<evidence type="ECO:0000256" key="4">
    <source>
        <dbReference type="ARBA" id="ARBA00022827"/>
    </source>
</evidence>
<evidence type="ECO:0000256" key="1">
    <source>
        <dbReference type="ARBA" id="ARBA00001974"/>
    </source>
</evidence>
<evidence type="ECO:0000256" key="5">
    <source>
        <dbReference type="ARBA" id="ARBA00023002"/>
    </source>
</evidence>
<protein>
    <submittedName>
        <fullName evidence="8">NADH peroxidase</fullName>
        <ecNumber evidence="8">1.11.1.1</ecNumber>
    </submittedName>
</protein>
<keyword evidence="9" id="KW-1185">Reference proteome</keyword>
<comment type="caution">
    <text evidence="8">The sequence shown here is derived from an EMBL/GenBank/DDBJ whole genome shotgun (WGS) entry which is preliminary data.</text>
</comment>
<gene>
    <name evidence="8" type="primary">npr</name>
    <name evidence="8" type="ORF">Pmgp_03734</name>
</gene>
<evidence type="ECO:0000256" key="2">
    <source>
        <dbReference type="ARBA" id="ARBA00009130"/>
    </source>
</evidence>
<comment type="cofactor">
    <cofactor evidence="1">
        <name>FAD</name>
        <dbReference type="ChEBI" id="CHEBI:57692"/>
    </cofactor>
</comment>
<keyword evidence="6" id="KW-0676">Redox-active center</keyword>
<dbReference type="InterPro" id="IPR036188">
    <property type="entry name" value="FAD/NAD-bd_sf"/>
</dbReference>
<evidence type="ECO:0000313" key="9">
    <source>
        <dbReference type="Proteomes" id="UP000297597"/>
    </source>
</evidence>
<comment type="similarity">
    <text evidence="2">Belongs to the class-III pyridine nucleotide-disulfide oxidoreductase family.</text>
</comment>
<name>A0A4Y7RDM3_9FIRM</name>
<dbReference type="InterPro" id="IPR004099">
    <property type="entry name" value="Pyr_nucl-diS_OxRdtase_dimer"/>
</dbReference>
<evidence type="ECO:0000313" key="8">
    <source>
        <dbReference type="EMBL" id="TEB06437.1"/>
    </source>
</evidence>
<dbReference type="PANTHER" id="PTHR43429:SF1">
    <property type="entry name" value="NAD(P)H SULFUR OXIDOREDUCTASE (COA-DEPENDENT)"/>
    <property type="match status" value="1"/>
</dbReference>
<dbReference type="InterPro" id="IPR001763">
    <property type="entry name" value="Rhodanese-like_dom"/>
</dbReference>
<evidence type="ECO:0000256" key="3">
    <source>
        <dbReference type="ARBA" id="ARBA00022630"/>
    </source>
</evidence>
<dbReference type="InterPro" id="IPR016156">
    <property type="entry name" value="FAD/NAD-linked_Rdtase_dimer_sf"/>
</dbReference>
<evidence type="ECO:0000259" key="7">
    <source>
        <dbReference type="PROSITE" id="PS50206"/>
    </source>
</evidence>
<proteinExistence type="inferred from homology"/>
<dbReference type="RefSeq" id="WP_134216142.1">
    <property type="nucleotide sequence ID" value="NZ_QFFZ01000094.1"/>
</dbReference>
<dbReference type="SUPFAM" id="SSF52821">
    <property type="entry name" value="Rhodanese/Cell cycle control phosphatase"/>
    <property type="match status" value="1"/>
</dbReference>
<dbReference type="PRINTS" id="PR00411">
    <property type="entry name" value="PNDRDTASEI"/>
</dbReference>
<dbReference type="EMBL" id="QFFZ01000094">
    <property type="protein sequence ID" value="TEB06437.1"/>
    <property type="molecule type" value="Genomic_DNA"/>
</dbReference>
<dbReference type="EC" id="1.11.1.1" evidence="8"/>
<dbReference type="Pfam" id="PF02852">
    <property type="entry name" value="Pyr_redox_dim"/>
    <property type="match status" value="1"/>
</dbReference>
<dbReference type="InterPro" id="IPR050260">
    <property type="entry name" value="FAD-bd_OxRdtase"/>
</dbReference>
<dbReference type="InterPro" id="IPR036873">
    <property type="entry name" value="Rhodanese-like_dom_sf"/>
</dbReference>
<sequence length="562" mass="60629">MTDRLKIVVIGGVAAGPKAAARARRLEPNADITIIEKDKYISYAGCGMPFYLSGQTREFEELFTTSYGVARKEDYFLNEKGIKVLTGTEAVAIDRVNKRVEIADLSTDNRSFIEYDKLVIATGSTPTIPPIEGLDLAGVYRLNHPEDVLSIKAALAENVDEVAIIGAGLIGMEAADALMKLKVFANIIELKDQVLPGMLDPDLAALLAMRLEDNGLELSLGRKVLGLTGENGRVSAVVTDQGPIEAGMVIVAIGVRPNVKLAGEAGLEIGATGAIAVNEYLQTSDPDIYALGDCVENTHLVSGQKVYIPLASTANRQGRVAGDNITGLKTKFKGILGSSVLKVMGLNVARTGLGEEQARNLGYDVITSVNPTFDATHYYPQHGKILLKIIADAKTKRVLGGQGFGPGDVAKRIDVLAAAINFGATLEDVANIDTAYAPPFNTPIDPLHHSVNIIRNKLQGLAEGILPADVKKKFDSDADFVFLDVRTEQQFRPKHISDARVLSIPLGEIRRRLDEIPREKEIITSCVLGPRGYEALRILKGAGFDNVKFMEGSLEAWPYEIE</sequence>
<dbReference type="Gene3D" id="3.40.250.10">
    <property type="entry name" value="Rhodanese-like domain"/>
    <property type="match status" value="1"/>
</dbReference>
<evidence type="ECO:0000256" key="6">
    <source>
        <dbReference type="ARBA" id="ARBA00023284"/>
    </source>
</evidence>
<keyword evidence="5 8" id="KW-0560">Oxidoreductase</keyword>
<feature type="domain" description="Rhodanese" evidence="7">
    <location>
        <begin position="476"/>
        <end position="562"/>
    </location>
</feature>
<reference evidence="8 9" key="1">
    <citation type="journal article" date="2018" name="Environ. Microbiol.">
        <title>Novel energy conservation strategies and behaviour of Pelotomaculum schinkii driving syntrophic propionate catabolism.</title>
        <authorList>
            <person name="Hidalgo-Ahumada C.A.P."/>
            <person name="Nobu M.K."/>
            <person name="Narihiro T."/>
            <person name="Tamaki H."/>
            <person name="Liu W.T."/>
            <person name="Kamagata Y."/>
            <person name="Stams A.J.M."/>
            <person name="Imachi H."/>
            <person name="Sousa D.Z."/>
        </authorList>
    </citation>
    <scope>NUCLEOTIDE SEQUENCE [LARGE SCALE GENOMIC DNA]</scope>
    <source>
        <strain evidence="8 9">MGP</strain>
    </source>
</reference>
<dbReference type="Pfam" id="PF07992">
    <property type="entry name" value="Pyr_redox_2"/>
    <property type="match status" value="1"/>
</dbReference>
<keyword evidence="4" id="KW-0274">FAD</keyword>
<dbReference type="SMART" id="SM00450">
    <property type="entry name" value="RHOD"/>
    <property type="match status" value="1"/>
</dbReference>
<dbReference type="AlphaFoldDB" id="A0A4Y7RDM3"/>
<dbReference type="GO" id="GO:0016692">
    <property type="term" value="F:NADH peroxidase activity"/>
    <property type="evidence" value="ECO:0007669"/>
    <property type="project" value="UniProtKB-EC"/>
</dbReference>